<feature type="transmembrane region" description="Helical" evidence="1">
    <location>
        <begin position="29"/>
        <end position="50"/>
    </location>
</feature>
<dbReference type="Proteomes" id="UP001597199">
    <property type="component" value="Unassembled WGS sequence"/>
</dbReference>
<feature type="transmembrane region" description="Helical" evidence="1">
    <location>
        <begin position="62"/>
        <end position="82"/>
    </location>
</feature>
<feature type="transmembrane region" description="Helical" evidence="1">
    <location>
        <begin position="135"/>
        <end position="157"/>
    </location>
</feature>
<keyword evidence="1" id="KW-0472">Membrane</keyword>
<evidence type="ECO:0000256" key="1">
    <source>
        <dbReference type="SAM" id="Phobius"/>
    </source>
</evidence>
<dbReference type="RefSeq" id="WP_204118223.1">
    <property type="nucleotide sequence ID" value="NZ_BOLV01000003.1"/>
</dbReference>
<sequence>MIAMVIALVGLMGITILMRKIVNRRIELPALVGELVATTGVGYVAGLILWVRTQHGAKSNVVVLFGWTMFFIIGVLCIRVVGSRLSRLAGKRDNNFETTKFVKPLAYHASVLWKLLLIIIVFGESSTQVVVSWPIMALAGYLITAGAIIDSAVRLYYLTCETPIRFKE</sequence>
<organism evidence="2 3">
    <name type="scientific">Lacticaseibacillus suilingensis</name>
    <dbReference type="NCBI Taxonomy" id="2799577"/>
    <lineage>
        <taxon>Bacteria</taxon>
        <taxon>Bacillati</taxon>
        <taxon>Bacillota</taxon>
        <taxon>Bacilli</taxon>
        <taxon>Lactobacillales</taxon>
        <taxon>Lactobacillaceae</taxon>
        <taxon>Lacticaseibacillus</taxon>
    </lineage>
</organism>
<protein>
    <submittedName>
        <fullName evidence="2">Uncharacterized protein</fullName>
    </submittedName>
</protein>
<feature type="transmembrane region" description="Helical" evidence="1">
    <location>
        <begin position="105"/>
        <end position="123"/>
    </location>
</feature>
<keyword evidence="1" id="KW-1133">Transmembrane helix</keyword>
<reference evidence="3" key="1">
    <citation type="journal article" date="2019" name="Int. J. Syst. Evol. Microbiol.">
        <title>The Global Catalogue of Microorganisms (GCM) 10K type strain sequencing project: providing services to taxonomists for standard genome sequencing and annotation.</title>
        <authorList>
            <consortium name="The Broad Institute Genomics Platform"/>
            <consortium name="The Broad Institute Genome Sequencing Center for Infectious Disease"/>
            <person name="Wu L."/>
            <person name="Ma J."/>
        </authorList>
    </citation>
    <scope>NUCLEOTIDE SEQUENCE [LARGE SCALE GENOMIC DNA]</scope>
    <source>
        <strain evidence="3">CCM 9110</strain>
    </source>
</reference>
<gene>
    <name evidence="2" type="ORF">ACFQ41_06890</name>
</gene>
<evidence type="ECO:0000313" key="3">
    <source>
        <dbReference type="Proteomes" id="UP001597199"/>
    </source>
</evidence>
<keyword evidence="1" id="KW-0812">Transmembrane</keyword>
<evidence type="ECO:0000313" key="2">
    <source>
        <dbReference type="EMBL" id="MFD1399031.1"/>
    </source>
</evidence>
<feature type="transmembrane region" description="Helical" evidence="1">
    <location>
        <begin position="6"/>
        <end position="22"/>
    </location>
</feature>
<proteinExistence type="predicted"/>
<accession>A0ABW4BGB8</accession>
<name>A0ABW4BGB8_9LACO</name>
<comment type="caution">
    <text evidence="2">The sequence shown here is derived from an EMBL/GenBank/DDBJ whole genome shotgun (WGS) entry which is preliminary data.</text>
</comment>
<dbReference type="EMBL" id="JBHTOA010000030">
    <property type="protein sequence ID" value="MFD1399031.1"/>
    <property type="molecule type" value="Genomic_DNA"/>
</dbReference>
<keyword evidence="3" id="KW-1185">Reference proteome</keyword>